<dbReference type="InterPro" id="IPR000719">
    <property type="entry name" value="Prot_kinase_dom"/>
</dbReference>
<dbReference type="InterPro" id="IPR051681">
    <property type="entry name" value="Ser/Thr_Kinases-Pseudokinases"/>
</dbReference>
<dbReference type="SMART" id="SM00220">
    <property type="entry name" value="S_TKc"/>
    <property type="match status" value="1"/>
</dbReference>
<name>A0A8H7EBL2_9PLEO</name>
<sequence length="614" mass="69731">MSQPLCSCDLSPWRPSLYNVQDPTHKLEHILRQIGQQHRLKDLIRLDVSDLWLPVPKKIVQRLLGHRYTKSFLNSQSQHMDDDLQLNLTGEHVALLDSDSIGFDEGELLGKGGFGEVYQVFHPWTEIGYARKVITRPTYKYQEHRDVMKCFKHELSAMQRVQHLHCVDLVASCTSPEAVILVSSPVADRNLAQMLNSDLSNLDFEILRTSLGCITHEFTNGDASTTTGPAEHTTPRYRAPEVLDCEPRNRLTDIWGLGCVLFEILARLQGHKLSALIGTWHETDNREVSFARNLQAVAHWFEKLTGERDNTQHGYNRKYTWLCSFTYYVMLNQTRLRRPSAAQVLRRLQDLDAIYPVDIIVKPCCVVRAASITSRMASSDCIPQWPILDLMLADKNLSHIFLDTNLHILGMSGNISNLHDVMAVATTQFNPSRLVDLLPIRTAMSGIQTMARSMLPTGSTQVFGLGKDGDLLAELLYSTFTASIIDTLFRVDTLNLILDEDMLPRPRTVQLSLLTVCLERLPDYKVPFLVLTFNPTEREVTGLSYREGKELWTDGLSIAAVTFGKIETEKYGIIAKAVEARRARYNKLLNENRIIVKVNFMTHSLDNENRKLTN</sequence>
<comment type="caution">
    <text evidence="3">The sequence shown here is derived from an EMBL/GenBank/DDBJ whole genome shotgun (WGS) entry which is preliminary data.</text>
</comment>
<dbReference type="GO" id="GO:0005524">
    <property type="term" value="F:ATP binding"/>
    <property type="evidence" value="ECO:0007669"/>
    <property type="project" value="UniProtKB-UniRule"/>
</dbReference>
<dbReference type="PROSITE" id="PS00107">
    <property type="entry name" value="PROTEIN_KINASE_ATP"/>
    <property type="match status" value="1"/>
</dbReference>
<dbReference type="GeneID" id="62207781"/>
<proteinExistence type="predicted"/>
<dbReference type="GO" id="GO:0004674">
    <property type="term" value="F:protein serine/threonine kinase activity"/>
    <property type="evidence" value="ECO:0007669"/>
    <property type="project" value="TreeGrafter"/>
</dbReference>
<dbReference type="Proteomes" id="UP000596902">
    <property type="component" value="Unassembled WGS sequence"/>
</dbReference>
<dbReference type="SUPFAM" id="SSF56112">
    <property type="entry name" value="Protein kinase-like (PK-like)"/>
    <property type="match status" value="1"/>
</dbReference>
<organism evidence="3 4">
    <name type="scientific">Alternaria burnsii</name>
    <dbReference type="NCBI Taxonomy" id="1187904"/>
    <lineage>
        <taxon>Eukaryota</taxon>
        <taxon>Fungi</taxon>
        <taxon>Dikarya</taxon>
        <taxon>Ascomycota</taxon>
        <taxon>Pezizomycotina</taxon>
        <taxon>Dothideomycetes</taxon>
        <taxon>Pleosporomycetidae</taxon>
        <taxon>Pleosporales</taxon>
        <taxon>Pleosporineae</taxon>
        <taxon>Pleosporaceae</taxon>
        <taxon>Alternaria</taxon>
        <taxon>Alternaria sect. Alternaria</taxon>
    </lineage>
</organism>
<keyword evidence="1" id="KW-0547">Nucleotide-binding</keyword>
<gene>
    <name evidence="3" type="ORF">GT037_009556</name>
</gene>
<dbReference type="PANTHER" id="PTHR44329">
    <property type="entry name" value="SERINE/THREONINE-PROTEIN KINASE TNNI3K-RELATED"/>
    <property type="match status" value="1"/>
</dbReference>
<reference evidence="3" key="1">
    <citation type="submission" date="2020-01" db="EMBL/GenBank/DDBJ databases">
        <authorList>
            <person name="Feng Z.H.Z."/>
        </authorList>
    </citation>
    <scope>NUCLEOTIDE SEQUENCE</scope>
    <source>
        <strain evidence="3">CBS107.38</strain>
    </source>
</reference>
<keyword evidence="1" id="KW-0067">ATP-binding</keyword>
<evidence type="ECO:0000259" key="2">
    <source>
        <dbReference type="SMART" id="SM00220"/>
    </source>
</evidence>
<dbReference type="Gene3D" id="1.10.510.10">
    <property type="entry name" value="Transferase(Phosphotransferase) domain 1"/>
    <property type="match status" value="1"/>
</dbReference>
<keyword evidence="4" id="KW-1185">Reference proteome</keyword>
<dbReference type="RefSeq" id="XP_038782878.1">
    <property type="nucleotide sequence ID" value="XM_038934603.1"/>
</dbReference>
<evidence type="ECO:0000313" key="4">
    <source>
        <dbReference type="Proteomes" id="UP000596902"/>
    </source>
</evidence>
<reference evidence="3" key="2">
    <citation type="submission" date="2020-08" db="EMBL/GenBank/DDBJ databases">
        <title>Draft Genome Sequence of Cumin Blight Pathogen Alternaria burnsii.</title>
        <authorList>
            <person name="Feng Z."/>
        </authorList>
    </citation>
    <scope>NUCLEOTIDE SEQUENCE</scope>
    <source>
        <strain evidence="3">CBS107.38</strain>
    </source>
</reference>
<dbReference type="InterPro" id="IPR017441">
    <property type="entry name" value="Protein_kinase_ATP_BS"/>
</dbReference>
<dbReference type="Gene3D" id="3.30.200.20">
    <property type="entry name" value="Phosphorylase Kinase, domain 1"/>
    <property type="match status" value="1"/>
</dbReference>
<dbReference type="AlphaFoldDB" id="A0A8H7EBL2"/>
<accession>A0A8H7EBL2</accession>
<dbReference type="EMBL" id="JAAABM010000016">
    <property type="protein sequence ID" value="KAF7672525.1"/>
    <property type="molecule type" value="Genomic_DNA"/>
</dbReference>
<dbReference type="InterPro" id="IPR011009">
    <property type="entry name" value="Kinase-like_dom_sf"/>
</dbReference>
<evidence type="ECO:0000313" key="3">
    <source>
        <dbReference type="EMBL" id="KAF7672525.1"/>
    </source>
</evidence>
<evidence type="ECO:0000256" key="1">
    <source>
        <dbReference type="PROSITE-ProRule" id="PRU10141"/>
    </source>
</evidence>
<feature type="domain" description="Protein kinase" evidence="2">
    <location>
        <begin position="103"/>
        <end position="354"/>
    </location>
</feature>
<feature type="binding site" evidence="1">
    <location>
        <position position="132"/>
    </location>
    <ligand>
        <name>ATP</name>
        <dbReference type="ChEBI" id="CHEBI:30616"/>
    </ligand>
</feature>
<dbReference type="Pfam" id="PF00069">
    <property type="entry name" value="Pkinase"/>
    <property type="match status" value="1"/>
</dbReference>
<protein>
    <recommendedName>
        <fullName evidence="2">Protein kinase domain-containing protein</fullName>
    </recommendedName>
</protein>